<dbReference type="OrthoDB" id="2419431at2759"/>
<comment type="caution">
    <text evidence="3">The sequence shown here is derived from an EMBL/GenBank/DDBJ whole genome shotgun (WGS) entry which is preliminary data.</text>
</comment>
<feature type="transmembrane region" description="Helical" evidence="2">
    <location>
        <begin position="298"/>
        <end position="317"/>
    </location>
</feature>
<sequence>MTHEKDLEKEIHQILKRSSEVRNYNTKLQDKYEKQEKDFNRERDKWDRVRKKWSEKLGEVVTENQNLQFENASKAISLTNSKSEIDIKSKEITTLRSMKKILEGRLTSAQNDAVSTQEEILKKESEITSLKSELVNLKDELALKISELGCMKSEDVSRSVIGGVDEKNITKSDDISAVSEPNKNLSKYFIRGKNMDETKKINNNIPAYTNNEITKLPKDDTEILSKVSDETNISETSKDIMLDTSIKPDISPIISENMTPYLAQWENYTSSPIKSHPQISVGGIEAIPIVASTLMSPLSAYIFLTLLIIAVMWFVILRRTWGLERKSDQLRNMWIG</sequence>
<keyword evidence="1" id="KW-0175">Coiled coil</keyword>
<evidence type="ECO:0000256" key="2">
    <source>
        <dbReference type="SAM" id="Phobius"/>
    </source>
</evidence>
<name>A0A9N9E0X7_9GLOM</name>
<organism evidence="3 4">
    <name type="scientific">Paraglomus brasilianum</name>
    <dbReference type="NCBI Taxonomy" id="144538"/>
    <lineage>
        <taxon>Eukaryota</taxon>
        <taxon>Fungi</taxon>
        <taxon>Fungi incertae sedis</taxon>
        <taxon>Mucoromycota</taxon>
        <taxon>Glomeromycotina</taxon>
        <taxon>Glomeromycetes</taxon>
        <taxon>Paraglomerales</taxon>
        <taxon>Paraglomeraceae</taxon>
        <taxon>Paraglomus</taxon>
    </lineage>
</organism>
<reference evidence="3" key="1">
    <citation type="submission" date="2021-06" db="EMBL/GenBank/DDBJ databases">
        <authorList>
            <person name="Kallberg Y."/>
            <person name="Tangrot J."/>
            <person name="Rosling A."/>
        </authorList>
    </citation>
    <scope>NUCLEOTIDE SEQUENCE</scope>
    <source>
        <strain evidence="3">BR232B</strain>
    </source>
</reference>
<evidence type="ECO:0000256" key="1">
    <source>
        <dbReference type="SAM" id="Coils"/>
    </source>
</evidence>
<dbReference type="AlphaFoldDB" id="A0A9N9E0X7"/>
<dbReference type="EMBL" id="CAJVPI010003203">
    <property type="protein sequence ID" value="CAG8655578.1"/>
    <property type="molecule type" value="Genomic_DNA"/>
</dbReference>
<feature type="coiled-coil region" evidence="1">
    <location>
        <begin position="99"/>
        <end position="147"/>
    </location>
</feature>
<evidence type="ECO:0000313" key="4">
    <source>
        <dbReference type="Proteomes" id="UP000789739"/>
    </source>
</evidence>
<dbReference type="Proteomes" id="UP000789739">
    <property type="component" value="Unassembled WGS sequence"/>
</dbReference>
<keyword evidence="2" id="KW-0812">Transmembrane</keyword>
<protein>
    <submittedName>
        <fullName evidence="3">7282_t:CDS:1</fullName>
    </submittedName>
</protein>
<proteinExistence type="predicted"/>
<keyword evidence="2" id="KW-0472">Membrane</keyword>
<evidence type="ECO:0000313" key="3">
    <source>
        <dbReference type="EMBL" id="CAG8655578.1"/>
    </source>
</evidence>
<gene>
    <name evidence="3" type="ORF">PBRASI_LOCUS10496</name>
</gene>
<accession>A0A9N9E0X7</accession>
<keyword evidence="4" id="KW-1185">Reference proteome</keyword>
<keyword evidence="2" id="KW-1133">Transmembrane helix</keyword>